<name>A0A6M8MWA9_9PSED</name>
<feature type="region of interest" description="Disordered" evidence="1">
    <location>
        <begin position="1"/>
        <end position="23"/>
    </location>
</feature>
<gene>
    <name evidence="2" type="ORF">FX982_04090</name>
</gene>
<dbReference type="Gene3D" id="1.20.120.20">
    <property type="entry name" value="Apolipoprotein"/>
    <property type="match status" value="1"/>
</dbReference>
<sequence length="280" mass="29463">MSIDSSFASEDELNRDIPDPLLAKSPDAIERNIDARRANIENLVDALESKLSPGQLIDQALAFTRENGGEFFGNLGTSIKNNPMPMLLTTVGISWLMLGQNQKPGHTSGSSGGASMFGQLGEKLSGAAQSVSETFSGATDHARESAHQASDKVGQFGESASHTLDDLKHQASEKTAAMKNTLSSSAGNAQEALLRQGRHLQGTFEYMLREQPLALAAMGIALGAALGAALPSTEKEDKAFGKASDNLAQKAKATVSETWETVSDAGKNMADDLKNTAKGV</sequence>
<dbReference type="RefSeq" id="WP_172612286.1">
    <property type="nucleotide sequence ID" value="NZ_CP053746.1"/>
</dbReference>
<evidence type="ECO:0008006" key="4">
    <source>
        <dbReference type="Google" id="ProtNLM"/>
    </source>
</evidence>
<dbReference type="Proteomes" id="UP000501989">
    <property type="component" value="Chromosome"/>
</dbReference>
<evidence type="ECO:0000313" key="2">
    <source>
        <dbReference type="EMBL" id="QKF53098.1"/>
    </source>
</evidence>
<dbReference type="Pfam" id="PF12277">
    <property type="entry name" value="DUF3618"/>
    <property type="match status" value="1"/>
</dbReference>
<dbReference type="AlphaFoldDB" id="A0A6M8MWA9"/>
<evidence type="ECO:0000313" key="3">
    <source>
        <dbReference type="Proteomes" id="UP000501989"/>
    </source>
</evidence>
<accession>A0A6M8MWA9</accession>
<feature type="compositionally biased region" description="Polar residues" evidence="1">
    <location>
        <begin position="128"/>
        <end position="137"/>
    </location>
</feature>
<proteinExistence type="predicted"/>
<dbReference type="KEGG" id="pgg:FX982_04090"/>
<organism evidence="2 3">
    <name type="scientific">Pseudomonas graminis</name>
    <dbReference type="NCBI Taxonomy" id="158627"/>
    <lineage>
        <taxon>Bacteria</taxon>
        <taxon>Pseudomonadati</taxon>
        <taxon>Pseudomonadota</taxon>
        <taxon>Gammaproteobacteria</taxon>
        <taxon>Pseudomonadales</taxon>
        <taxon>Pseudomonadaceae</taxon>
        <taxon>Pseudomonas</taxon>
    </lineage>
</organism>
<keyword evidence="3" id="KW-1185">Reference proteome</keyword>
<evidence type="ECO:0000256" key="1">
    <source>
        <dbReference type="SAM" id="MobiDB-lite"/>
    </source>
</evidence>
<feature type="region of interest" description="Disordered" evidence="1">
    <location>
        <begin position="128"/>
        <end position="152"/>
    </location>
</feature>
<protein>
    <recommendedName>
        <fullName evidence="4">DUF3618 domain-containing protein</fullName>
    </recommendedName>
</protein>
<dbReference type="InterPro" id="IPR022062">
    <property type="entry name" value="DUF3618"/>
</dbReference>
<feature type="compositionally biased region" description="Basic and acidic residues" evidence="1">
    <location>
        <begin position="140"/>
        <end position="150"/>
    </location>
</feature>
<dbReference type="EMBL" id="CP053746">
    <property type="protein sequence ID" value="QKF53098.1"/>
    <property type="molecule type" value="Genomic_DNA"/>
</dbReference>
<reference evidence="3" key="1">
    <citation type="submission" date="2019-12" db="EMBL/GenBank/DDBJ databases">
        <title>Endophytic bacteria associated with Panax ginseng seedlings.</title>
        <authorList>
            <person name="Park J.M."/>
            <person name="Shin R."/>
            <person name="Jo S.H."/>
        </authorList>
    </citation>
    <scope>NUCLEOTIDE SEQUENCE [LARGE SCALE GENOMIC DNA]</scope>
    <source>
        <strain evidence="3">PgKB30</strain>
    </source>
</reference>